<keyword evidence="4" id="KW-0804">Transcription</keyword>
<dbReference type="SMART" id="SM00066">
    <property type="entry name" value="GAL4"/>
    <property type="match status" value="1"/>
</dbReference>
<evidence type="ECO:0000256" key="3">
    <source>
        <dbReference type="ARBA" id="ARBA00023015"/>
    </source>
</evidence>
<name>M7SMQ8_EUTLA</name>
<dbReference type="CDD" id="cd00067">
    <property type="entry name" value="GAL4"/>
    <property type="match status" value="1"/>
</dbReference>
<keyword evidence="9" id="KW-1185">Reference proteome</keyword>
<evidence type="ECO:0000256" key="4">
    <source>
        <dbReference type="ARBA" id="ARBA00023163"/>
    </source>
</evidence>
<evidence type="ECO:0000256" key="5">
    <source>
        <dbReference type="ARBA" id="ARBA00023242"/>
    </source>
</evidence>
<comment type="subcellular location">
    <subcellularLocation>
        <location evidence="1">Nucleus</location>
    </subcellularLocation>
</comment>
<dbReference type="InterPro" id="IPR001138">
    <property type="entry name" value="Zn2Cys6_DnaBD"/>
</dbReference>
<feature type="region of interest" description="Disordered" evidence="6">
    <location>
        <begin position="1"/>
        <end position="21"/>
    </location>
</feature>
<proteinExistence type="predicted"/>
<dbReference type="OrthoDB" id="2399539at2759"/>
<dbReference type="Pfam" id="PF00172">
    <property type="entry name" value="Zn_clus"/>
    <property type="match status" value="1"/>
</dbReference>
<dbReference type="eggNOG" id="ENOG502SK5F">
    <property type="taxonomic scope" value="Eukaryota"/>
</dbReference>
<evidence type="ECO:0000256" key="1">
    <source>
        <dbReference type="ARBA" id="ARBA00004123"/>
    </source>
</evidence>
<protein>
    <submittedName>
        <fullName evidence="8">Putative n-carbamoylsarcosine amidase protein</fullName>
    </submittedName>
</protein>
<evidence type="ECO:0000256" key="6">
    <source>
        <dbReference type="SAM" id="MobiDB-lite"/>
    </source>
</evidence>
<keyword evidence="3" id="KW-0805">Transcription regulation</keyword>
<keyword evidence="2" id="KW-0479">Metal-binding</keyword>
<sequence length="682" mass="75364">MEEVPVVTEPAQTPTSAIRSTTRASKACRRCRRLRIKCTNQGAKPPCDSCRETNQECTFLRRGEVDQDRTYRHPRGDRRASAAPQTNQNGHGISGVIAAAATASPETPASSSGSRSIVSGVTGIPLGASPSQREVLLLNTPSLPRQTGPGWESLPPFEEVVDGVKALTTSFFQLGFLPKSLFFEELRRDRSAVSVFLLFGILSVSARFTPSLVRRYQGGTKATQTFLDRASYLVPDHMFAPTLDSIQGFFLMSIAEWGNGDKNRSLVYMGIAIRLAGILKMHREEAYQLPRGATNEEVVRSEVARRTFWMLETFENLHSGSDSPGAFSYSGISVLLPCDEREFTFGVRPVQRAALMGTPPATQNPDLACLPSRSLFATLLQTHNLWGQVARLVSADAVQLSSPIEARVSAGDYGRLSQALRDFETGLPQQHCWSGWNLRGFKIEGLDLAYLSVTMVLRLSNIILRRSFLHDILSARHQQEDVTTIDRPPSTNTWSAIAEELFDNMLVLDEQIAAFLEYRSVEHEYRGYPAIIVFCVYVCGSLANHLHQQPQICPRVAPHAARVARSSIKGLGDLQSAWPLARHWYLALCKASENVRLETPAAPVEPQHNQTSVTDNDGGVIAHTQLPSDDVGAIDRSMMDAQFNVPFFSDSMFEAFDAYMWSNTTFNNNGRGSCGETLESAW</sequence>
<dbReference type="InterPro" id="IPR036864">
    <property type="entry name" value="Zn2-C6_fun-type_DNA-bd_sf"/>
</dbReference>
<gene>
    <name evidence="8" type="ORF">UCREL1_7527</name>
</gene>
<feature type="compositionally biased region" description="Polar residues" evidence="6">
    <location>
        <begin position="10"/>
        <end position="21"/>
    </location>
</feature>
<dbReference type="Gene3D" id="4.10.240.10">
    <property type="entry name" value="Zn(2)-C6 fungal-type DNA-binding domain"/>
    <property type="match status" value="1"/>
</dbReference>
<evidence type="ECO:0000313" key="9">
    <source>
        <dbReference type="Proteomes" id="UP000012174"/>
    </source>
</evidence>
<dbReference type="GO" id="GO:0000981">
    <property type="term" value="F:DNA-binding transcription factor activity, RNA polymerase II-specific"/>
    <property type="evidence" value="ECO:0007669"/>
    <property type="project" value="InterPro"/>
</dbReference>
<evidence type="ECO:0000313" key="8">
    <source>
        <dbReference type="EMBL" id="EMR65497.1"/>
    </source>
</evidence>
<dbReference type="GO" id="GO:0005634">
    <property type="term" value="C:nucleus"/>
    <property type="evidence" value="ECO:0007669"/>
    <property type="project" value="UniProtKB-SubCell"/>
</dbReference>
<feature type="domain" description="Zn(2)-C6 fungal-type" evidence="7">
    <location>
        <begin position="27"/>
        <end position="59"/>
    </location>
</feature>
<organism evidence="8 9">
    <name type="scientific">Eutypa lata (strain UCR-EL1)</name>
    <name type="common">Grapevine dieback disease fungus</name>
    <name type="synonym">Eutypa armeniacae</name>
    <dbReference type="NCBI Taxonomy" id="1287681"/>
    <lineage>
        <taxon>Eukaryota</taxon>
        <taxon>Fungi</taxon>
        <taxon>Dikarya</taxon>
        <taxon>Ascomycota</taxon>
        <taxon>Pezizomycotina</taxon>
        <taxon>Sordariomycetes</taxon>
        <taxon>Xylariomycetidae</taxon>
        <taxon>Xylariales</taxon>
        <taxon>Diatrypaceae</taxon>
        <taxon>Eutypa</taxon>
    </lineage>
</organism>
<dbReference type="PROSITE" id="PS50048">
    <property type="entry name" value="ZN2_CY6_FUNGAL_2"/>
    <property type="match status" value="1"/>
</dbReference>
<reference evidence="9" key="1">
    <citation type="journal article" date="2013" name="Genome Announc.">
        <title>Draft genome sequence of the grapevine dieback fungus Eutypa lata UCR-EL1.</title>
        <authorList>
            <person name="Blanco-Ulate B."/>
            <person name="Rolshausen P.E."/>
            <person name="Cantu D."/>
        </authorList>
    </citation>
    <scope>NUCLEOTIDE SEQUENCE [LARGE SCALE GENOMIC DNA]</scope>
    <source>
        <strain evidence="9">UCR-EL1</strain>
    </source>
</reference>
<dbReference type="AlphaFoldDB" id="M7SMQ8"/>
<evidence type="ECO:0000256" key="2">
    <source>
        <dbReference type="ARBA" id="ARBA00022723"/>
    </source>
</evidence>
<dbReference type="Pfam" id="PF04082">
    <property type="entry name" value="Fungal_trans"/>
    <property type="match status" value="1"/>
</dbReference>
<dbReference type="GO" id="GO:0003677">
    <property type="term" value="F:DNA binding"/>
    <property type="evidence" value="ECO:0007669"/>
    <property type="project" value="InterPro"/>
</dbReference>
<dbReference type="HOGENOM" id="CLU_011335_0_0_1"/>
<keyword evidence="5" id="KW-0539">Nucleus</keyword>
<evidence type="ECO:0000259" key="7">
    <source>
        <dbReference type="PROSITE" id="PS50048"/>
    </source>
</evidence>
<dbReference type="GO" id="GO:0008270">
    <property type="term" value="F:zinc ion binding"/>
    <property type="evidence" value="ECO:0007669"/>
    <property type="project" value="InterPro"/>
</dbReference>
<dbReference type="PANTHER" id="PTHR47338:SF5">
    <property type="entry name" value="ZN(II)2CYS6 TRANSCRIPTION FACTOR (EUROFUNG)"/>
    <property type="match status" value="1"/>
</dbReference>
<dbReference type="PROSITE" id="PS00463">
    <property type="entry name" value="ZN2_CY6_FUNGAL_1"/>
    <property type="match status" value="1"/>
</dbReference>
<dbReference type="InterPro" id="IPR007219">
    <property type="entry name" value="XnlR_reg_dom"/>
</dbReference>
<dbReference type="EMBL" id="KB706860">
    <property type="protein sequence ID" value="EMR65497.1"/>
    <property type="molecule type" value="Genomic_DNA"/>
</dbReference>
<dbReference type="Proteomes" id="UP000012174">
    <property type="component" value="Unassembled WGS sequence"/>
</dbReference>
<feature type="region of interest" description="Disordered" evidence="6">
    <location>
        <begin position="68"/>
        <end position="91"/>
    </location>
</feature>
<dbReference type="GO" id="GO:0006351">
    <property type="term" value="P:DNA-templated transcription"/>
    <property type="evidence" value="ECO:0007669"/>
    <property type="project" value="InterPro"/>
</dbReference>
<dbReference type="STRING" id="1287681.M7SMQ8"/>
<dbReference type="KEGG" id="ela:UCREL1_7527"/>
<dbReference type="OMA" id="MSIAEWG"/>
<dbReference type="InterPro" id="IPR050815">
    <property type="entry name" value="TF_fung"/>
</dbReference>
<accession>M7SMQ8</accession>
<dbReference type="CDD" id="cd12148">
    <property type="entry name" value="fungal_TF_MHR"/>
    <property type="match status" value="1"/>
</dbReference>
<dbReference type="SUPFAM" id="SSF57701">
    <property type="entry name" value="Zn2/Cys6 DNA-binding domain"/>
    <property type="match status" value="1"/>
</dbReference>
<dbReference type="PANTHER" id="PTHR47338">
    <property type="entry name" value="ZN(II)2CYS6 TRANSCRIPTION FACTOR (EUROFUNG)-RELATED"/>
    <property type="match status" value="1"/>
</dbReference>